<sequence>MQSEIAVAIGVAVMIVVVRAVWPFPLTFHVPVGVQGFGALKRVLERQGCVPSGTKSDIYVPATRGGTPIAGDVDASQVLVHVSDDSAMLLSYRLWSVLERRLTRGGAGQIMPDTYIIREDSVSDDFAEFLSLRARDPAALYAPYILRSERGDSDGLYMSQDDLEDIVREVSNNSLLTRTFASSFTSEREQYDMQYTVVQRAITDPMTILRRAFSMGIVLALSSASKKTRVYVHRNGLVRYARDLYIEGNANTGNCIPGEKLMVRGRTREEVESIYRSYPKDVQGVRVYMNSRGYDSSRIFSTVLQLVRDVSGAIVEVVGNEFGQNTTINMYVMEVMLTSKGKAYVTGMKRASSIVGTAHDQTVLERCWEDMLKIDNTLLNTRSNDFTLVYEQ</sequence>
<dbReference type="InterPro" id="IPR004344">
    <property type="entry name" value="TTL/TTLL_fam"/>
</dbReference>
<reference evidence="1 2" key="1">
    <citation type="submission" date="2023-10" db="EMBL/GenBank/DDBJ databases">
        <authorList>
            <person name="Maclean D."/>
            <person name="Macfadyen A."/>
        </authorList>
    </citation>
    <scope>NUCLEOTIDE SEQUENCE [LARGE SCALE GENOMIC DNA]</scope>
</reference>
<protein>
    <submittedName>
        <fullName evidence="1">Uncharacterized protein</fullName>
    </submittedName>
</protein>
<name>A0AAV1I605_9CHLO</name>
<dbReference type="AlphaFoldDB" id="A0AAV1I605"/>
<comment type="caution">
    <text evidence="1">The sequence shown here is derived from an EMBL/GenBank/DDBJ whole genome shotgun (WGS) entry which is preliminary data.</text>
</comment>
<accession>A0AAV1I605</accession>
<gene>
    <name evidence="1" type="ORF">CVIRNUC_004529</name>
</gene>
<evidence type="ECO:0000313" key="1">
    <source>
        <dbReference type="EMBL" id="CAK0777785.1"/>
    </source>
</evidence>
<dbReference type="Pfam" id="PF03133">
    <property type="entry name" value="TTL"/>
    <property type="match status" value="1"/>
</dbReference>
<dbReference type="EMBL" id="CAUYUE010000005">
    <property type="protein sequence ID" value="CAK0777785.1"/>
    <property type="molecule type" value="Genomic_DNA"/>
</dbReference>
<proteinExistence type="predicted"/>
<dbReference type="Gene3D" id="3.30.470.20">
    <property type="entry name" value="ATP-grasp fold, B domain"/>
    <property type="match status" value="1"/>
</dbReference>
<organism evidence="1 2">
    <name type="scientific">Coccomyxa viridis</name>
    <dbReference type="NCBI Taxonomy" id="1274662"/>
    <lineage>
        <taxon>Eukaryota</taxon>
        <taxon>Viridiplantae</taxon>
        <taxon>Chlorophyta</taxon>
        <taxon>core chlorophytes</taxon>
        <taxon>Trebouxiophyceae</taxon>
        <taxon>Trebouxiophyceae incertae sedis</taxon>
        <taxon>Coccomyxaceae</taxon>
        <taxon>Coccomyxa</taxon>
    </lineage>
</organism>
<evidence type="ECO:0000313" key="2">
    <source>
        <dbReference type="Proteomes" id="UP001314263"/>
    </source>
</evidence>
<keyword evidence="2" id="KW-1185">Reference proteome</keyword>
<dbReference type="Proteomes" id="UP001314263">
    <property type="component" value="Unassembled WGS sequence"/>
</dbReference>